<dbReference type="Proteomes" id="UP000594638">
    <property type="component" value="Unassembled WGS sequence"/>
</dbReference>
<keyword evidence="3" id="KW-1185">Reference proteome</keyword>
<sequence>MEKEKPAINEPKSNKNKGAMILGSSIVRNDKFTTPPPTAWEKYRLRQATPQPKQYPAQPKQQQAPPHHNLRQVEAVHNRTTILIGDAQITRSNVQTNLREVEAASISKARKQKCFQA</sequence>
<feature type="compositionally biased region" description="Low complexity" evidence="1">
    <location>
        <begin position="50"/>
        <end position="66"/>
    </location>
</feature>
<dbReference type="EMBL" id="CACTIH010003989">
    <property type="protein sequence ID" value="CAA2988390.1"/>
    <property type="molecule type" value="Genomic_DNA"/>
</dbReference>
<dbReference type="Gramene" id="OE9A016681T1">
    <property type="protein sequence ID" value="OE9A016681C1"/>
    <property type="gene ID" value="OE9A016681"/>
</dbReference>
<gene>
    <name evidence="2" type="ORF">OLEA9_A016681</name>
</gene>
<organism evidence="2 3">
    <name type="scientific">Olea europaea subsp. europaea</name>
    <dbReference type="NCBI Taxonomy" id="158383"/>
    <lineage>
        <taxon>Eukaryota</taxon>
        <taxon>Viridiplantae</taxon>
        <taxon>Streptophyta</taxon>
        <taxon>Embryophyta</taxon>
        <taxon>Tracheophyta</taxon>
        <taxon>Spermatophyta</taxon>
        <taxon>Magnoliopsida</taxon>
        <taxon>eudicotyledons</taxon>
        <taxon>Gunneridae</taxon>
        <taxon>Pentapetalae</taxon>
        <taxon>asterids</taxon>
        <taxon>lamiids</taxon>
        <taxon>Lamiales</taxon>
        <taxon>Oleaceae</taxon>
        <taxon>Oleeae</taxon>
        <taxon>Olea</taxon>
    </lineage>
</organism>
<evidence type="ECO:0000256" key="1">
    <source>
        <dbReference type="SAM" id="MobiDB-lite"/>
    </source>
</evidence>
<evidence type="ECO:0000313" key="3">
    <source>
        <dbReference type="Proteomes" id="UP000594638"/>
    </source>
</evidence>
<reference evidence="2 3" key="1">
    <citation type="submission" date="2019-12" db="EMBL/GenBank/DDBJ databases">
        <authorList>
            <person name="Alioto T."/>
            <person name="Alioto T."/>
            <person name="Gomez Garrido J."/>
        </authorList>
    </citation>
    <scope>NUCLEOTIDE SEQUENCE [LARGE SCALE GENOMIC DNA]</scope>
</reference>
<evidence type="ECO:0000313" key="2">
    <source>
        <dbReference type="EMBL" id="CAA2988390.1"/>
    </source>
</evidence>
<feature type="region of interest" description="Disordered" evidence="1">
    <location>
        <begin position="1"/>
        <end position="67"/>
    </location>
</feature>
<protein>
    <submittedName>
        <fullName evidence="2">Uncharacterized protein</fullName>
    </submittedName>
</protein>
<comment type="caution">
    <text evidence="2">The sequence shown here is derived from an EMBL/GenBank/DDBJ whole genome shotgun (WGS) entry which is preliminary data.</text>
</comment>
<accession>A0A8S0SB09</accession>
<proteinExistence type="predicted"/>
<name>A0A8S0SB09_OLEEU</name>
<dbReference type="AlphaFoldDB" id="A0A8S0SB09"/>